<organism evidence="1 2">
    <name type="scientific">Trichoderma harzianum</name>
    <name type="common">Hypocrea lixii</name>
    <dbReference type="NCBI Taxonomy" id="5544"/>
    <lineage>
        <taxon>Eukaryota</taxon>
        <taxon>Fungi</taxon>
        <taxon>Dikarya</taxon>
        <taxon>Ascomycota</taxon>
        <taxon>Pezizomycotina</taxon>
        <taxon>Sordariomycetes</taxon>
        <taxon>Hypocreomycetidae</taxon>
        <taxon>Hypocreales</taxon>
        <taxon>Hypocreaceae</taxon>
        <taxon>Trichoderma</taxon>
    </lineage>
</organism>
<evidence type="ECO:0000313" key="2">
    <source>
        <dbReference type="Proteomes" id="UP000034112"/>
    </source>
</evidence>
<dbReference type="Proteomes" id="UP000034112">
    <property type="component" value="Unassembled WGS sequence"/>
</dbReference>
<dbReference type="AlphaFoldDB" id="A0A0G0A6E3"/>
<comment type="caution">
    <text evidence="1">The sequence shown here is derived from an EMBL/GenBank/DDBJ whole genome shotgun (WGS) entry which is preliminary data.</text>
</comment>
<sequence length="211" mass="25224">MDILDSHNELEEQMRECVEEVVEDAIKDAKHREHRLRKMLKQKQKKINRESARIEAPRRQTSKSRPFFRSSDGFFFKIGKEWMRIIAALDKAKELMQEQRILISLAHSAIVWDPTSVFFREGRIQGQLWTDGFKDEHIRKVEGDLWCVQMKWRPEERSKWRPKTIHVNGKFGCQDAEQASWVPIRYNCPEAELDVESFVYGDFYDEDDWCD</sequence>
<proteinExistence type="predicted"/>
<accession>A0A0G0A6E3</accession>
<evidence type="ECO:0000313" key="1">
    <source>
        <dbReference type="EMBL" id="KKP07722.1"/>
    </source>
</evidence>
<name>A0A0G0A6E3_TRIHA</name>
<dbReference type="OrthoDB" id="4889728at2759"/>
<protein>
    <submittedName>
        <fullName evidence="1">Uncharacterized protein</fullName>
    </submittedName>
</protein>
<reference evidence="2" key="1">
    <citation type="journal article" date="2015" name="Genome Announc.">
        <title>Draft whole-genome sequence of the biocontrol agent Trichoderma harzianum T6776.</title>
        <authorList>
            <person name="Baroncelli R."/>
            <person name="Piaggeschi G."/>
            <person name="Fiorini L."/>
            <person name="Bertolini E."/>
            <person name="Zapparata A."/>
            <person name="Pe M.E."/>
            <person name="Sarrocco S."/>
            <person name="Vannacci G."/>
        </authorList>
    </citation>
    <scope>NUCLEOTIDE SEQUENCE [LARGE SCALE GENOMIC DNA]</scope>
    <source>
        <strain evidence="2">T6776</strain>
    </source>
</reference>
<gene>
    <name evidence="1" type="ORF">THAR02_00111</name>
</gene>
<dbReference type="EMBL" id="JOKZ01000002">
    <property type="protein sequence ID" value="KKP07722.1"/>
    <property type="molecule type" value="Genomic_DNA"/>
</dbReference>